<organism evidence="7 8">
    <name type="scientific">Lojkania enalia</name>
    <dbReference type="NCBI Taxonomy" id="147567"/>
    <lineage>
        <taxon>Eukaryota</taxon>
        <taxon>Fungi</taxon>
        <taxon>Dikarya</taxon>
        <taxon>Ascomycota</taxon>
        <taxon>Pezizomycotina</taxon>
        <taxon>Dothideomycetes</taxon>
        <taxon>Pleosporomycetidae</taxon>
        <taxon>Pleosporales</taxon>
        <taxon>Pleosporales incertae sedis</taxon>
        <taxon>Lojkania</taxon>
    </lineage>
</organism>
<dbReference type="InterPro" id="IPR045170">
    <property type="entry name" value="MTOX"/>
</dbReference>
<evidence type="ECO:0000256" key="4">
    <source>
        <dbReference type="ARBA" id="ARBA00022827"/>
    </source>
</evidence>
<dbReference type="GO" id="GO:0008115">
    <property type="term" value="F:sarcosine oxidase activity"/>
    <property type="evidence" value="ECO:0007669"/>
    <property type="project" value="TreeGrafter"/>
</dbReference>
<evidence type="ECO:0000256" key="3">
    <source>
        <dbReference type="ARBA" id="ARBA00022630"/>
    </source>
</evidence>
<dbReference type="InterPro" id="IPR036188">
    <property type="entry name" value="FAD/NAD-bd_sf"/>
</dbReference>
<comment type="similarity">
    <text evidence="2">Belongs to the MSOX/MTOX family.</text>
</comment>
<dbReference type="PANTHER" id="PTHR10961">
    <property type="entry name" value="PEROXISOMAL SARCOSINE OXIDASE"/>
    <property type="match status" value="1"/>
</dbReference>
<evidence type="ECO:0000313" key="8">
    <source>
        <dbReference type="Proteomes" id="UP000800093"/>
    </source>
</evidence>
<accession>A0A9P4K530</accession>
<name>A0A9P4K530_9PLEO</name>
<proteinExistence type="inferred from homology"/>
<dbReference type="GO" id="GO:0051698">
    <property type="term" value="F:saccharopine oxidase activity"/>
    <property type="evidence" value="ECO:0007669"/>
    <property type="project" value="TreeGrafter"/>
</dbReference>
<evidence type="ECO:0000256" key="5">
    <source>
        <dbReference type="ARBA" id="ARBA00023002"/>
    </source>
</evidence>
<dbReference type="SUPFAM" id="SSF51905">
    <property type="entry name" value="FAD/NAD(P)-binding domain"/>
    <property type="match status" value="1"/>
</dbReference>
<keyword evidence="3" id="KW-0285">Flavoprotein</keyword>
<dbReference type="Gene3D" id="3.50.50.60">
    <property type="entry name" value="FAD/NAD(P)-binding domain"/>
    <property type="match status" value="1"/>
</dbReference>
<comment type="cofactor">
    <cofactor evidence="1">
        <name>FAD</name>
        <dbReference type="ChEBI" id="CHEBI:57692"/>
    </cofactor>
</comment>
<dbReference type="Proteomes" id="UP000800093">
    <property type="component" value="Unassembled WGS sequence"/>
</dbReference>
<keyword evidence="5" id="KW-0560">Oxidoreductase</keyword>
<dbReference type="EMBL" id="ML986666">
    <property type="protein sequence ID" value="KAF2261078.1"/>
    <property type="molecule type" value="Genomic_DNA"/>
</dbReference>
<dbReference type="AlphaFoldDB" id="A0A9P4K530"/>
<keyword evidence="4" id="KW-0274">FAD</keyword>
<dbReference type="OrthoDB" id="2219495at2759"/>
<comment type="caution">
    <text evidence="7">The sequence shown here is derived from an EMBL/GenBank/DDBJ whole genome shotgun (WGS) entry which is preliminary data.</text>
</comment>
<evidence type="ECO:0000259" key="6">
    <source>
        <dbReference type="Pfam" id="PF01266"/>
    </source>
</evidence>
<dbReference type="Pfam" id="PF01266">
    <property type="entry name" value="DAO"/>
    <property type="match status" value="1"/>
</dbReference>
<dbReference type="PANTHER" id="PTHR10961:SF37">
    <property type="entry name" value="FAD DEPENDENT OXIDOREDUCTASE DOMAIN-CONTAINING PROTEIN"/>
    <property type="match status" value="1"/>
</dbReference>
<evidence type="ECO:0000256" key="1">
    <source>
        <dbReference type="ARBA" id="ARBA00001974"/>
    </source>
</evidence>
<evidence type="ECO:0000313" key="7">
    <source>
        <dbReference type="EMBL" id="KAF2261078.1"/>
    </source>
</evidence>
<gene>
    <name evidence="7" type="ORF">CC78DRAFT_366109</name>
</gene>
<keyword evidence="8" id="KW-1185">Reference proteome</keyword>
<dbReference type="InterPro" id="IPR006076">
    <property type="entry name" value="FAD-dep_OxRdtase"/>
</dbReference>
<feature type="domain" description="FAD dependent oxidoreductase" evidence="6">
    <location>
        <begin position="7"/>
        <end position="391"/>
    </location>
</feature>
<dbReference type="GO" id="GO:0050660">
    <property type="term" value="F:flavin adenine dinucleotide binding"/>
    <property type="evidence" value="ECO:0007669"/>
    <property type="project" value="InterPro"/>
</dbReference>
<evidence type="ECO:0000256" key="2">
    <source>
        <dbReference type="ARBA" id="ARBA00010989"/>
    </source>
</evidence>
<sequence>MSESPIILIIGAGIFGTSTAHHLSLTYPHPSKITVLDRSPYPPYHAASTDINKIVRADYTSRFYMDLAYEALQAWKTLPVLQNLEWGRFFHESGWIMLGNEGSDLAERIRLKFRERGSDATSDVEIGEGLRGEWNGVLKETRFEGLEKGYWNPDAGWADAGDAVARMMEDAIRRGVRYESGDVGELILGEMGVQGVKTKDGRTYEADKVLLATGAWTSELLSPVEDILDIEGDDRVEKQVTAAGVCVVHYQLSDDEYEKMKDMPVIIYGDRGEVLPPPRSNRILKFTNARSFTNTIITSTGHKISAPPDRPQSVVSEQLKQETLDAMVDNAMPSFSRRSVKYWRLCWDSISTSQDQLLTKHPHPSLSNLYLAIGGSFHSWKFLPIIGKYIVNVLNGMGNGEEKDARWAWKTEKFQGRGAHEKVVPRRELRDLET</sequence>
<reference evidence="8" key="1">
    <citation type="journal article" date="2020" name="Stud. Mycol.">
        <title>101 Dothideomycetes genomes: A test case for predicting lifestyles and emergence of pathogens.</title>
        <authorList>
            <person name="Haridas S."/>
            <person name="Albert R."/>
            <person name="Binder M."/>
            <person name="Bloem J."/>
            <person name="LaButti K."/>
            <person name="Salamov A."/>
            <person name="Andreopoulos B."/>
            <person name="Baker S."/>
            <person name="Barry K."/>
            <person name="Bills G."/>
            <person name="Bluhm B."/>
            <person name="Cannon C."/>
            <person name="Castanera R."/>
            <person name="Culley D."/>
            <person name="Daum C."/>
            <person name="Ezra D."/>
            <person name="Gonzalez J."/>
            <person name="Henrissat B."/>
            <person name="Kuo A."/>
            <person name="Liang C."/>
            <person name="Lipzen A."/>
            <person name="Lutzoni F."/>
            <person name="Magnuson J."/>
            <person name="Mondo S."/>
            <person name="Nolan M."/>
            <person name="Ohm R."/>
            <person name="Pangilinan J."/>
            <person name="Park H.-J."/>
            <person name="Ramirez L."/>
            <person name="Alfaro M."/>
            <person name="Sun H."/>
            <person name="Tritt A."/>
            <person name="Yoshinaga Y."/>
            <person name="Zwiers L.-H."/>
            <person name="Turgeon B."/>
            <person name="Goodwin S."/>
            <person name="Spatafora J."/>
            <person name="Crous P."/>
            <person name="Grigoriev I."/>
        </authorList>
    </citation>
    <scope>NUCLEOTIDE SEQUENCE [LARGE SCALE GENOMIC DNA]</scope>
    <source>
        <strain evidence="8">CBS 304.66</strain>
    </source>
</reference>
<protein>
    <submittedName>
        <fullName evidence="7">FAD/NAD(P)-binding domain-containing protein</fullName>
    </submittedName>
</protein>
<dbReference type="Gene3D" id="3.30.9.10">
    <property type="entry name" value="D-Amino Acid Oxidase, subunit A, domain 2"/>
    <property type="match status" value="1"/>
</dbReference>